<dbReference type="VEuPathDB" id="PlasmoDB:POWCR01_000206500"/>
<evidence type="ECO:0000313" key="2">
    <source>
        <dbReference type="Proteomes" id="UP000243200"/>
    </source>
</evidence>
<reference evidence="1 2" key="1">
    <citation type="submission" date="2016-06" db="EMBL/GenBank/DDBJ databases">
        <authorList>
            <consortium name="Pathogen Informatics"/>
        </authorList>
    </citation>
    <scope>NUCLEOTIDE SEQUENCE [LARGE SCALE GENOMIC DNA]</scope>
</reference>
<name>A0A1C3KK50_PLAOA</name>
<dbReference type="AlphaFoldDB" id="A0A1C3KK50"/>
<dbReference type="OrthoDB" id="389398at2759"/>
<evidence type="ECO:0000313" key="1">
    <source>
        <dbReference type="EMBL" id="SBT74332.1"/>
    </source>
</evidence>
<accession>A0A1C3KK50</accession>
<dbReference type="InterPro" id="IPR008780">
    <property type="entry name" value="Plasmodium_Vir"/>
</dbReference>
<dbReference type="Proteomes" id="UP000243200">
    <property type="component" value="Unassembled WGS sequence"/>
</dbReference>
<proteinExistence type="predicted"/>
<dbReference type="Pfam" id="PF05795">
    <property type="entry name" value="Plasmodium_Vir"/>
    <property type="match status" value="1"/>
</dbReference>
<protein>
    <submittedName>
        <fullName evidence="1">Plasmodium vivax Vir protein, putative</fullName>
    </submittedName>
</protein>
<dbReference type="EMBL" id="FLRJ01000684">
    <property type="protein sequence ID" value="SBT74332.1"/>
    <property type="molecule type" value="Genomic_DNA"/>
</dbReference>
<sequence>MERSGNNEIYNSFDEYGFNKDIYDKIKNNITDTVDSFPNDITIENTDKGYLIIMDCFRLKKYIENFSSKEICQKKNCFQYINYLLNHTVRMYYNSKESIFNVYINYLNHPRNKTIRNICFSELYYMAEDQYQKINKLYAAYNSFKIFNSKKYSTPPCSSAKICAITYNNIITTYKKLDDIKFCKALNDFETVFQQNEHISSGKCNTEIPYLLSYRDACVQEEEKPLPVLEASGQQDRNIETQNHQETLGITDDHTPLSESLSGTLPITLFSSGISALLILLTFYKFTPLGKFLKFQIQRFKGVTRTSDDELYEMQQNTSEYHDRNIEYNEYNISYNSL</sequence>
<dbReference type="VEuPathDB" id="PlasmoDB:PocGH01_00190000"/>
<organism evidence="1 2">
    <name type="scientific">Plasmodium ovale</name>
    <name type="common">malaria parasite P. ovale</name>
    <dbReference type="NCBI Taxonomy" id="36330"/>
    <lineage>
        <taxon>Eukaryota</taxon>
        <taxon>Sar</taxon>
        <taxon>Alveolata</taxon>
        <taxon>Apicomplexa</taxon>
        <taxon>Aconoidasida</taxon>
        <taxon>Haemosporida</taxon>
        <taxon>Plasmodiidae</taxon>
        <taxon>Plasmodium</taxon>
        <taxon>Plasmodium (Plasmodium)</taxon>
    </lineage>
</organism>
<gene>
    <name evidence="1" type="primary">PowCR01_000206500</name>
    <name evidence="1" type="ORF">POWCR01_000206500</name>
</gene>